<dbReference type="PANTHER" id="PTHR11803:SF48">
    <property type="entry name" value="2-AMINOMUCONATE DEAMINASE"/>
    <property type="match status" value="1"/>
</dbReference>
<evidence type="ECO:0000313" key="1">
    <source>
        <dbReference type="EMBL" id="CAG2159572.1"/>
    </source>
</evidence>
<evidence type="ECO:0000313" key="2">
    <source>
        <dbReference type="Proteomes" id="UP000672657"/>
    </source>
</evidence>
<dbReference type="EMBL" id="CAJPVI010000061">
    <property type="protein sequence ID" value="CAG2159572.1"/>
    <property type="molecule type" value="Genomic_DNA"/>
</dbReference>
<dbReference type="SUPFAM" id="SSF55298">
    <property type="entry name" value="YjgF-like"/>
    <property type="match status" value="1"/>
</dbReference>
<dbReference type="Pfam" id="PF01042">
    <property type="entry name" value="Ribonuc_L-PSP"/>
    <property type="match status" value="1"/>
</dbReference>
<reference evidence="1 2" key="1">
    <citation type="submission" date="2021-03" db="EMBL/GenBank/DDBJ databases">
        <authorList>
            <person name="Peeters C."/>
        </authorList>
    </citation>
    <scope>NUCLEOTIDE SEQUENCE [LARGE SCALE GENOMIC DNA]</scope>
    <source>
        <strain evidence="1 2">LMG 26411</strain>
    </source>
</reference>
<dbReference type="CDD" id="cd00448">
    <property type="entry name" value="YjgF_YER057c_UK114_family"/>
    <property type="match status" value="1"/>
</dbReference>
<name>A0ABN7QCA0_9BURK</name>
<dbReference type="InterPro" id="IPR006175">
    <property type="entry name" value="YjgF/YER057c/UK114"/>
</dbReference>
<sequence length="150" mass="15655">MIPSQTSAATGDPPPLAAYSAARRAGRHVHVAGMSPRTHDGCTGVTVGTDGGRTYDLAAQTACVLDKIDRALHGEGLCLADCVTMTCYLVDMQDYAAFNAAYDAICKHRFAEAGRPLPARTCVAVAALPHPDMRVEITATAWHAADGGDA</sequence>
<dbReference type="PANTHER" id="PTHR11803">
    <property type="entry name" value="2-IMINOBUTANOATE/2-IMINOPROPANOATE DEAMINASE RIDA"/>
    <property type="match status" value="1"/>
</dbReference>
<dbReference type="Proteomes" id="UP000672657">
    <property type="component" value="Unassembled WGS sequence"/>
</dbReference>
<dbReference type="Gene3D" id="3.30.1330.40">
    <property type="entry name" value="RutC-like"/>
    <property type="match status" value="1"/>
</dbReference>
<protein>
    <submittedName>
        <fullName evidence="1">2-aminomuconate deaminase</fullName>
        <ecNumber evidence="1">3.5.99.5</ecNumber>
    </submittedName>
</protein>
<dbReference type="EC" id="3.5.99.5" evidence="1"/>
<organism evidence="1 2">
    <name type="scientific">Cupriavidus numazuensis</name>
    <dbReference type="NCBI Taxonomy" id="221992"/>
    <lineage>
        <taxon>Bacteria</taxon>
        <taxon>Pseudomonadati</taxon>
        <taxon>Pseudomonadota</taxon>
        <taxon>Betaproteobacteria</taxon>
        <taxon>Burkholderiales</taxon>
        <taxon>Burkholderiaceae</taxon>
        <taxon>Cupriavidus</taxon>
    </lineage>
</organism>
<keyword evidence="1" id="KW-0378">Hydrolase</keyword>
<proteinExistence type="predicted"/>
<dbReference type="RefSeq" id="WP_211957599.1">
    <property type="nucleotide sequence ID" value="NZ_CAJPVI010000061.1"/>
</dbReference>
<dbReference type="GO" id="GO:0050540">
    <property type="term" value="F:2-aminomuconate deaminase activity"/>
    <property type="evidence" value="ECO:0007669"/>
    <property type="project" value="UniProtKB-EC"/>
</dbReference>
<dbReference type="InterPro" id="IPR035959">
    <property type="entry name" value="RutC-like_sf"/>
</dbReference>
<accession>A0ABN7QCA0</accession>
<comment type="caution">
    <text evidence="1">The sequence shown here is derived from an EMBL/GenBank/DDBJ whole genome shotgun (WGS) entry which is preliminary data.</text>
</comment>
<gene>
    <name evidence="1" type="primary">amnD_2</name>
    <name evidence="1" type="ORF">LMG26411_06810</name>
</gene>
<keyword evidence="2" id="KW-1185">Reference proteome</keyword>